<dbReference type="Pfam" id="PF09954">
    <property type="entry name" value="DUF2188"/>
    <property type="match status" value="1"/>
</dbReference>
<sequence>MAKGRNQHVVRHSEGWAVKGAGNTKATKVVDTQKEAIQIAEEIAKNQQSDTKVHGRNGRIRAGNSYGNDPFPPRDKK</sequence>
<gene>
    <name evidence="2" type="ORF">NBRC116591_17270</name>
</gene>
<protein>
    <submittedName>
        <fullName evidence="2">DUF2188 domain-containing protein</fullName>
    </submittedName>
</protein>
<proteinExistence type="predicted"/>
<evidence type="ECO:0000313" key="2">
    <source>
        <dbReference type="EMBL" id="GAA6167916.1"/>
    </source>
</evidence>
<accession>A0ABQ0A8D9</accession>
<dbReference type="InterPro" id="IPR018691">
    <property type="entry name" value="DUF2188"/>
</dbReference>
<organism evidence="2 3">
    <name type="scientific">Sessilibacter corallicola</name>
    <dbReference type="NCBI Taxonomy" id="2904075"/>
    <lineage>
        <taxon>Bacteria</taxon>
        <taxon>Pseudomonadati</taxon>
        <taxon>Pseudomonadota</taxon>
        <taxon>Gammaproteobacteria</taxon>
        <taxon>Cellvibrionales</taxon>
        <taxon>Cellvibrionaceae</taxon>
        <taxon>Sessilibacter</taxon>
    </lineage>
</organism>
<reference evidence="2 3" key="1">
    <citation type="submission" date="2024-04" db="EMBL/GenBank/DDBJ databases">
        <title>Draft genome sequence of Sessilibacter corallicola NBRC 116591.</title>
        <authorList>
            <person name="Miyakawa T."/>
            <person name="Kusuya Y."/>
            <person name="Miura T."/>
        </authorList>
    </citation>
    <scope>NUCLEOTIDE SEQUENCE [LARGE SCALE GENOMIC DNA]</scope>
    <source>
        <strain evidence="2 3">KU-00831-HH</strain>
    </source>
</reference>
<dbReference type="RefSeq" id="WP_353302579.1">
    <property type="nucleotide sequence ID" value="NZ_BAABWN010000005.1"/>
</dbReference>
<name>A0ABQ0A8D9_9GAMM</name>
<dbReference type="Proteomes" id="UP001465153">
    <property type="component" value="Unassembled WGS sequence"/>
</dbReference>
<feature type="region of interest" description="Disordered" evidence="1">
    <location>
        <begin position="43"/>
        <end position="77"/>
    </location>
</feature>
<evidence type="ECO:0000256" key="1">
    <source>
        <dbReference type="SAM" id="MobiDB-lite"/>
    </source>
</evidence>
<comment type="caution">
    <text evidence="2">The sequence shown here is derived from an EMBL/GenBank/DDBJ whole genome shotgun (WGS) entry which is preliminary data.</text>
</comment>
<evidence type="ECO:0000313" key="3">
    <source>
        <dbReference type="Proteomes" id="UP001465153"/>
    </source>
</evidence>
<dbReference type="EMBL" id="BAABWN010000005">
    <property type="protein sequence ID" value="GAA6167916.1"/>
    <property type="molecule type" value="Genomic_DNA"/>
</dbReference>
<keyword evidence="3" id="KW-1185">Reference proteome</keyword>